<accession>A0AAX0TZG4</accession>
<evidence type="ECO:0000313" key="2">
    <source>
        <dbReference type="Proteomes" id="UP000231878"/>
    </source>
</evidence>
<sequence>MTIGRVSHRRALAAHRAMPAAKRQMSRACALLVLSTD</sequence>
<proteinExistence type="predicted"/>
<dbReference type="Proteomes" id="UP000231878">
    <property type="component" value="Unassembled WGS sequence"/>
</dbReference>
<evidence type="ECO:0000313" key="1">
    <source>
        <dbReference type="EMBL" id="PJO61535.1"/>
    </source>
</evidence>
<comment type="caution">
    <text evidence="1">The sequence shown here is derived from an EMBL/GenBank/DDBJ whole genome shotgun (WGS) entry which is preliminary data.</text>
</comment>
<protein>
    <submittedName>
        <fullName evidence="1">Diaminopimelate decarboxylase</fullName>
    </submittedName>
</protein>
<dbReference type="AlphaFoldDB" id="A0AAX0TZG4"/>
<organism evidence="1 2">
    <name type="scientific">Burkholderia pseudomallei</name>
    <name type="common">Pseudomonas pseudomallei</name>
    <dbReference type="NCBI Taxonomy" id="28450"/>
    <lineage>
        <taxon>Bacteria</taxon>
        <taxon>Pseudomonadati</taxon>
        <taxon>Pseudomonadota</taxon>
        <taxon>Betaproteobacteria</taxon>
        <taxon>Burkholderiales</taxon>
        <taxon>Burkholderiaceae</taxon>
        <taxon>Burkholderia</taxon>
        <taxon>pseudomallei group</taxon>
    </lineage>
</organism>
<name>A0AAX0TZG4_BURPE</name>
<gene>
    <name evidence="1" type="ORF">CWD88_35985</name>
</gene>
<reference evidence="1 2" key="1">
    <citation type="submission" date="2017-11" db="EMBL/GenBank/DDBJ databases">
        <title>Molecular characterization of Burkholderia pseudomallei and closely related isolates from Vietnam.</title>
        <authorList>
            <person name="Ustinov D.V."/>
            <person name="Antonov A.S."/>
            <person name="Avdusheva E.F."/>
            <person name="Shpak I.M."/>
            <person name="Zakharova I.B."/>
            <person name="Thi L.A."/>
            <person name="Teteryatnikova N."/>
            <person name="Lopasteyskaya Y.A."/>
            <person name="Kuzyutina J.A."/>
            <person name="Ngo T.N."/>
            <person name="Victorov D.V."/>
        </authorList>
    </citation>
    <scope>NUCLEOTIDE SEQUENCE [LARGE SCALE GENOMIC DNA]</scope>
    <source>
        <strain evidence="1 2">V1512</strain>
    </source>
</reference>
<dbReference type="EMBL" id="PHRB01000078">
    <property type="protein sequence ID" value="PJO61535.1"/>
    <property type="molecule type" value="Genomic_DNA"/>
</dbReference>